<evidence type="ECO:0000313" key="6">
    <source>
        <dbReference type="EMBL" id="BCJ89551.1"/>
    </source>
</evidence>
<keyword evidence="7" id="KW-1185">Reference proteome</keyword>
<reference evidence="6 7" key="1">
    <citation type="submission" date="2020-08" db="EMBL/GenBank/DDBJ databases">
        <title>Genome sequence of Rhizobiales bacterium strain IZ6.</title>
        <authorList>
            <person name="Nakai R."/>
            <person name="Naganuma T."/>
        </authorList>
    </citation>
    <scope>NUCLEOTIDE SEQUENCE [LARGE SCALE GENOMIC DNA]</scope>
    <source>
        <strain evidence="6 7">IZ6</strain>
    </source>
</reference>
<evidence type="ECO:0000256" key="3">
    <source>
        <dbReference type="ARBA" id="ARBA00023315"/>
    </source>
</evidence>
<comment type="pathway">
    <text evidence="1">Lipid metabolism.</text>
</comment>
<dbReference type="PANTHER" id="PTHR10434">
    <property type="entry name" value="1-ACYL-SN-GLYCEROL-3-PHOSPHATE ACYLTRANSFERASE"/>
    <property type="match status" value="1"/>
</dbReference>
<dbReference type="PANTHER" id="PTHR10434:SF40">
    <property type="entry name" value="1-ACYL-SN-GLYCEROL-3-PHOSPHATE ACYLTRANSFERASE"/>
    <property type="match status" value="1"/>
</dbReference>
<keyword evidence="4" id="KW-1133">Transmembrane helix</keyword>
<keyword evidence="4" id="KW-0472">Membrane</keyword>
<dbReference type="CDD" id="cd07989">
    <property type="entry name" value="LPLAT_AGPAT-like"/>
    <property type="match status" value="1"/>
</dbReference>
<feature type="domain" description="Phospholipid/glycerol acyltransferase" evidence="5">
    <location>
        <begin position="70"/>
        <end position="184"/>
    </location>
</feature>
<keyword evidence="3 6" id="KW-0012">Acyltransferase</keyword>
<evidence type="ECO:0000256" key="2">
    <source>
        <dbReference type="ARBA" id="ARBA00022679"/>
    </source>
</evidence>
<keyword evidence="4" id="KW-0812">Transmembrane</keyword>
<dbReference type="Proteomes" id="UP000515317">
    <property type="component" value="Chromosome"/>
</dbReference>
<gene>
    <name evidence="6" type="primary">plsC</name>
    <name evidence="6" type="ORF">IZ6_02860</name>
</gene>
<dbReference type="AlphaFoldDB" id="A0A6S6QR78"/>
<evidence type="ECO:0000256" key="1">
    <source>
        <dbReference type="ARBA" id="ARBA00005189"/>
    </source>
</evidence>
<dbReference type="InterPro" id="IPR002123">
    <property type="entry name" value="Plipid/glycerol_acylTrfase"/>
</dbReference>
<proteinExistence type="predicted"/>
<accession>A0A6S6QR78</accession>
<dbReference type="RefSeq" id="WP_222876255.1">
    <property type="nucleotide sequence ID" value="NZ_AP023361.1"/>
</dbReference>
<dbReference type="SMART" id="SM00563">
    <property type="entry name" value="PlsC"/>
    <property type="match status" value="1"/>
</dbReference>
<dbReference type="KEGG" id="tso:IZ6_02860"/>
<name>A0A6S6QR78_9HYPH</name>
<dbReference type="GO" id="GO:0006654">
    <property type="term" value="P:phosphatidic acid biosynthetic process"/>
    <property type="evidence" value="ECO:0007669"/>
    <property type="project" value="TreeGrafter"/>
</dbReference>
<dbReference type="Pfam" id="PF01553">
    <property type="entry name" value="Acyltransferase"/>
    <property type="match status" value="1"/>
</dbReference>
<evidence type="ECO:0000256" key="4">
    <source>
        <dbReference type="SAM" id="Phobius"/>
    </source>
</evidence>
<dbReference type="EMBL" id="AP023361">
    <property type="protein sequence ID" value="BCJ89551.1"/>
    <property type="molecule type" value="Genomic_DNA"/>
</dbReference>
<keyword evidence="2 6" id="KW-0808">Transferase</keyword>
<evidence type="ECO:0000313" key="7">
    <source>
        <dbReference type="Proteomes" id="UP000515317"/>
    </source>
</evidence>
<dbReference type="GO" id="GO:0003841">
    <property type="term" value="F:1-acylglycerol-3-phosphate O-acyltransferase activity"/>
    <property type="evidence" value="ECO:0007669"/>
    <property type="project" value="TreeGrafter"/>
</dbReference>
<protein>
    <submittedName>
        <fullName evidence="6">1-acyl-sn-glycerol-3-phosphate acyltransferase</fullName>
    </submittedName>
</protein>
<feature type="transmembrane region" description="Helical" evidence="4">
    <location>
        <begin position="12"/>
        <end position="30"/>
    </location>
</feature>
<sequence>MTFFRSIALNTAFYAFFLVAAILGLPFLIAPKGALMVARIWATINLWLLKTIGGITLEVRGREKLPKGGCIIAAKHQSALETFGIVPFVGDFAFILKRELNWIPLFGWYTTRAGMIGVNRGARSQALRDMTVEAKKAIANGRQIIIYPEGTRRPPGAPPAYKFGPVHLYSQLDTVVVPVAVNTGLYWPRRSFLRYPGTAVLEFLDPIPPGLDGEAFKERLETVIEEASNRLMAEARARGEGIPPHKIKPPK</sequence>
<organism evidence="6 7">
    <name type="scientific">Terrihabitans soli</name>
    <dbReference type="NCBI Taxonomy" id="708113"/>
    <lineage>
        <taxon>Bacteria</taxon>
        <taxon>Pseudomonadati</taxon>
        <taxon>Pseudomonadota</taxon>
        <taxon>Alphaproteobacteria</taxon>
        <taxon>Hyphomicrobiales</taxon>
        <taxon>Terrihabitans</taxon>
    </lineage>
</organism>
<evidence type="ECO:0000259" key="5">
    <source>
        <dbReference type="SMART" id="SM00563"/>
    </source>
</evidence>
<dbReference type="SUPFAM" id="SSF69593">
    <property type="entry name" value="Glycerol-3-phosphate (1)-acyltransferase"/>
    <property type="match status" value="1"/>
</dbReference>